<evidence type="ECO:0000256" key="2">
    <source>
        <dbReference type="ARBA" id="ARBA00022679"/>
    </source>
</evidence>
<evidence type="ECO:0000256" key="7">
    <source>
        <dbReference type="ARBA" id="ARBA00023157"/>
    </source>
</evidence>
<evidence type="ECO:0000313" key="12">
    <source>
        <dbReference type="Proteomes" id="UP001321582"/>
    </source>
</evidence>
<feature type="domain" description="Rhodanese" evidence="10">
    <location>
        <begin position="7"/>
        <end position="48"/>
    </location>
</feature>
<feature type="active site" description="Cysteine persulfide intermediate" evidence="9">
    <location>
        <position position="202"/>
    </location>
</feature>
<name>A0AAU9DH94_9FUSO</name>
<comment type="function">
    <text evidence="9">Catalyzes the 2-thiolation of uridine at the wobble position (U34) of tRNA, leading to the formation of s(2)U34.</text>
</comment>
<dbReference type="PROSITE" id="PS50206">
    <property type="entry name" value="RHODANESE_3"/>
    <property type="match status" value="1"/>
</dbReference>
<keyword evidence="1 9" id="KW-0820">tRNA-binding</keyword>
<keyword evidence="7" id="KW-1015">Disulfide bond</keyword>
<evidence type="ECO:0000259" key="10">
    <source>
        <dbReference type="PROSITE" id="PS50206"/>
    </source>
</evidence>
<comment type="similarity">
    <text evidence="9">Belongs to the MnmA/TRMU family.</text>
</comment>
<dbReference type="Gene3D" id="3.40.50.620">
    <property type="entry name" value="HUPs"/>
    <property type="match status" value="1"/>
</dbReference>
<dbReference type="Proteomes" id="UP001321582">
    <property type="component" value="Chromosome"/>
</dbReference>
<comment type="catalytic activity">
    <reaction evidence="8 9">
        <text>S-sulfanyl-L-cysteinyl-[protein] + uridine(34) in tRNA + AH2 + ATP = 2-thiouridine(34) in tRNA + L-cysteinyl-[protein] + A + AMP + diphosphate + H(+)</text>
        <dbReference type="Rhea" id="RHEA:47032"/>
        <dbReference type="Rhea" id="RHEA-COMP:10131"/>
        <dbReference type="Rhea" id="RHEA-COMP:11726"/>
        <dbReference type="Rhea" id="RHEA-COMP:11727"/>
        <dbReference type="Rhea" id="RHEA-COMP:11728"/>
        <dbReference type="ChEBI" id="CHEBI:13193"/>
        <dbReference type="ChEBI" id="CHEBI:15378"/>
        <dbReference type="ChEBI" id="CHEBI:17499"/>
        <dbReference type="ChEBI" id="CHEBI:29950"/>
        <dbReference type="ChEBI" id="CHEBI:30616"/>
        <dbReference type="ChEBI" id="CHEBI:33019"/>
        <dbReference type="ChEBI" id="CHEBI:61963"/>
        <dbReference type="ChEBI" id="CHEBI:65315"/>
        <dbReference type="ChEBI" id="CHEBI:87170"/>
        <dbReference type="ChEBI" id="CHEBI:456215"/>
        <dbReference type="EC" id="2.8.1.13"/>
    </reaction>
</comment>
<dbReference type="HAMAP" id="MF_00144">
    <property type="entry name" value="tRNA_thiouridyl_MnmA"/>
    <property type="match status" value="1"/>
</dbReference>
<feature type="site" description="Interaction with tRNA" evidence="9">
    <location>
        <position position="129"/>
    </location>
</feature>
<dbReference type="GO" id="GO:0005524">
    <property type="term" value="F:ATP binding"/>
    <property type="evidence" value="ECO:0007669"/>
    <property type="project" value="UniProtKB-KW"/>
</dbReference>
<dbReference type="GO" id="GO:0005737">
    <property type="term" value="C:cytoplasm"/>
    <property type="evidence" value="ECO:0007669"/>
    <property type="project" value="UniProtKB-SubCell"/>
</dbReference>
<dbReference type="InterPro" id="IPR001763">
    <property type="entry name" value="Rhodanese-like_dom"/>
</dbReference>
<feature type="site" description="Interaction with tRNA" evidence="9">
    <location>
        <position position="340"/>
    </location>
</feature>
<dbReference type="InterPro" id="IPR004506">
    <property type="entry name" value="MnmA-like"/>
</dbReference>
<evidence type="ECO:0000256" key="5">
    <source>
        <dbReference type="ARBA" id="ARBA00022840"/>
    </source>
</evidence>
<keyword evidence="4 9" id="KW-0547">Nucleotide-binding</keyword>
<dbReference type="FunFam" id="3.40.50.620:FF:000115">
    <property type="entry name" value="tRNA-specific 2-thiouridylase MnmA"/>
    <property type="match status" value="1"/>
</dbReference>
<feature type="binding site" evidence="9">
    <location>
        <position position="36"/>
    </location>
    <ligand>
        <name>ATP</name>
        <dbReference type="ChEBI" id="CHEBI:30616"/>
    </ligand>
</feature>
<dbReference type="Gene3D" id="2.30.30.280">
    <property type="entry name" value="Adenine nucleotide alpha hydrolases-like domains"/>
    <property type="match status" value="1"/>
</dbReference>
<dbReference type="GO" id="GO:0000049">
    <property type="term" value="F:tRNA binding"/>
    <property type="evidence" value="ECO:0007669"/>
    <property type="project" value="UniProtKB-KW"/>
</dbReference>
<feature type="binding site" evidence="9">
    <location>
        <begin position="10"/>
        <end position="17"/>
    </location>
    <ligand>
        <name>ATP</name>
        <dbReference type="ChEBI" id="CHEBI:30616"/>
    </ligand>
</feature>
<evidence type="ECO:0000256" key="9">
    <source>
        <dbReference type="HAMAP-Rule" id="MF_00144"/>
    </source>
</evidence>
<protein>
    <recommendedName>
        <fullName evidence="9">tRNA-specific 2-thiouridylase MnmA</fullName>
        <ecNumber evidence="9">2.8.1.13</ecNumber>
    </recommendedName>
</protein>
<keyword evidence="3 9" id="KW-0819">tRNA processing</keyword>
<dbReference type="PANTHER" id="PTHR11933:SF5">
    <property type="entry name" value="MITOCHONDRIAL TRNA-SPECIFIC 2-THIOURIDYLASE 1"/>
    <property type="match status" value="1"/>
</dbReference>
<comment type="caution">
    <text evidence="9">Lacks conserved residue(s) required for the propagation of feature annotation.</text>
</comment>
<keyword evidence="2 9" id="KW-0808">Transferase</keyword>
<keyword evidence="5 9" id="KW-0067">ATP-binding</keyword>
<evidence type="ECO:0000256" key="8">
    <source>
        <dbReference type="ARBA" id="ARBA00051542"/>
    </source>
</evidence>
<feature type="binding site" evidence="9">
    <location>
        <position position="128"/>
    </location>
    <ligand>
        <name>ATP</name>
        <dbReference type="ChEBI" id="CHEBI:30616"/>
    </ligand>
</feature>
<dbReference type="GO" id="GO:0103016">
    <property type="term" value="F:tRNA-uridine 2-sulfurtransferase activity"/>
    <property type="evidence" value="ECO:0007669"/>
    <property type="project" value="UniProtKB-EC"/>
</dbReference>
<dbReference type="InterPro" id="IPR023382">
    <property type="entry name" value="MnmA-like_central_sf"/>
</dbReference>
<dbReference type="Gene3D" id="2.40.30.10">
    <property type="entry name" value="Translation factors"/>
    <property type="match status" value="1"/>
</dbReference>
<dbReference type="Pfam" id="PF20259">
    <property type="entry name" value="tRNA_Me_trans_M"/>
    <property type="match status" value="1"/>
</dbReference>
<dbReference type="KEGG" id="haby:HLVA_06680"/>
<dbReference type="CDD" id="cd01998">
    <property type="entry name" value="MnmA_TRMU-like"/>
    <property type="match status" value="1"/>
</dbReference>
<dbReference type="AlphaFoldDB" id="A0AAU9DH94"/>
<dbReference type="EMBL" id="AP027059">
    <property type="protein sequence ID" value="BDU50099.1"/>
    <property type="molecule type" value="Genomic_DNA"/>
</dbReference>
<dbReference type="NCBIfam" id="NF001138">
    <property type="entry name" value="PRK00143.1"/>
    <property type="match status" value="1"/>
</dbReference>
<keyword evidence="12" id="KW-1185">Reference proteome</keyword>
<reference evidence="11 12" key="1">
    <citation type="submission" date="2022-11" db="EMBL/GenBank/DDBJ databases">
        <title>Haliovirga abyssi gen. nov., sp. nov., a mesophilic fermentative bacterium isolated from the Iheya North hydrothermal field and the proposal of Haliovirgaceae fam. nov.</title>
        <authorList>
            <person name="Miyazaki U."/>
            <person name="Tame A."/>
            <person name="Miyazaki J."/>
            <person name="Takai K."/>
            <person name="Sawayama S."/>
            <person name="Kitajima M."/>
            <person name="Okamoto A."/>
            <person name="Nakagawa S."/>
        </authorList>
    </citation>
    <scope>NUCLEOTIDE SEQUENCE [LARGE SCALE GENOMIC DNA]</scope>
    <source>
        <strain evidence="11 12">IC12</strain>
    </source>
</reference>
<dbReference type="SUPFAM" id="SSF52402">
    <property type="entry name" value="Adenine nucleotide alpha hydrolases-like"/>
    <property type="match status" value="1"/>
</dbReference>
<accession>A0AAU9DH94</accession>
<comment type="subcellular location">
    <subcellularLocation>
        <location evidence="9">Cytoplasm</location>
    </subcellularLocation>
</comment>
<keyword evidence="6 9" id="KW-0694">RNA-binding</keyword>
<dbReference type="GO" id="GO:0002143">
    <property type="term" value="P:tRNA wobble position uridine thiolation"/>
    <property type="evidence" value="ECO:0007669"/>
    <property type="project" value="TreeGrafter"/>
</dbReference>
<feature type="region of interest" description="Interaction with tRNA" evidence="9">
    <location>
        <begin position="152"/>
        <end position="154"/>
    </location>
</feature>
<dbReference type="EC" id="2.8.1.13" evidence="9"/>
<proteinExistence type="inferred from homology"/>
<evidence type="ECO:0000256" key="1">
    <source>
        <dbReference type="ARBA" id="ARBA00022555"/>
    </source>
</evidence>
<feature type="active site" description="Nucleophile" evidence="9">
    <location>
        <position position="104"/>
    </location>
</feature>
<evidence type="ECO:0000256" key="3">
    <source>
        <dbReference type="ARBA" id="ARBA00022694"/>
    </source>
</evidence>
<gene>
    <name evidence="11" type="primary">mnmA2</name>
    <name evidence="9" type="synonym">mnmA</name>
    <name evidence="11" type="ORF">HLVA_06680</name>
</gene>
<evidence type="ECO:0000256" key="6">
    <source>
        <dbReference type="ARBA" id="ARBA00022884"/>
    </source>
</evidence>
<organism evidence="11 12">
    <name type="scientific">Haliovirga abyssi</name>
    <dbReference type="NCBI Taxonomy" id="2996794"/>
    <lineage>
        <taxon>Bacteria</taxon>
        <taxon>Fusobacteriati</taxon>
        <taxon>Fusobacteriota</taxon>
        <taxon>Fusobacteriia</taxon>
        <taxon>Fusobacteriales</taxon>
        <taxon>Haliovirgaceae</taxon>
        <taxon>Haliovirga</taxon>
    </lineage>
</organism>
<keyword evidence="9" id="KW-0963">Cytoplasm</keyword>
<dbReference type="Pfam" id="PF03054">
    <property type="entry name" value="tRNA_Me_trans"/>
    <property type="match status" value="1"/>
</dbReference>
<dbReference type="InterPro" id="IPR014729">
    <property type="entry name" value="Rossmann-like_a/b/a_fold"/>
</dbReference>
<dbReference type="RefSeq" id="WP_307905035.1">
    <property type="nucleotide sequence ID" value="NZ_AP027059.1"/>
</dbReference>
<dbReference type="PANTHER" id="PTHR11933">
    <property type="entry name" value="TRNA 5-METHYLAMINOMETHYL-2-THIOURIDYLATE -METHYLTRANSFERASE"/>
    <property type="match status" value="1"/>
</dbReference>
<evidence type="ECO:0000313" key="11">
    <source>
        <dbReference type="EMBL" id="BDU50099.1"/>
    </source>
</evidence>
<dbReference type="NCBIfam" id="TIGR00420">
    <property type="entry name" value="trmU"/>
    <property type="match status" value="1"/>
</dbReference>
<evidence type="ECO:0000256" key="4">
    <source>
        <dbReference type="ARBA" id="ARBA00022741"/>
    </source>
</evidence>
<dbReference type="InterPro" id="IPR046884">
    <property type="entry name" value="MnmA-like_central"/>
</dbReference>
<sequence length="357" mass="41087">MIKNEKIVIGMSGGVDSSVAAFLLKEQGYEVIGVTIKLWENSGLESKEKVCCSLEDVYDAKRICDKLDIPHYTVNFKNDFQKEVIDYFITEYRLGNTPSPCIMCNEKIKFGKLLEFAKSIGADYIASGHYSKVKYLEKQNKYVLEKGVDEKKDQTYMLYRLSSEQLKYCKFPLENYKKDEIREIAKNNNLITYNKKDSQGICFAPEGYYKFLENNLKNEISKGNIKDENGEILGEHNGYQLYTIGQRRNLGLNLGKPYFIIDILPDKNEIIVGKFEKLFKKEVEVINYKFIYLSENEIDGKAVIARPRFSSKGHIAKLKKEGGRLFLIYESENAENSRGQHIVFYDKNLVIGGGIIF</sequence>